<name>H8XSW2_FLAIG</name>
<dbReference type="STRING" id="1094466.KQS_07780"/>
<protein>
    <submittedName>
        <fullName evidence="1">Uncharacterized protein</fullName>
    </submittedName>
</protein>
<accession>H8XSW2</accession>
<dbReference type="PATRIC" id="fig|1094466.5.peg.1527"/>
<sequence>MPLNLNNNDRIIDNPIALRNRFAESPGINHLVMSKDNEGNPIYVNDERPDEHQDFSNYDEPNGRNINNFKDFEWIEIIEKALEYLEKEYHYKNERLSDIISEKLTKKIIFGLSYEGIIYYIVDSGGNNYFPLFRNRDKFKSIDINVIYDIINVIKKDYKSSWSIVSTKKFLKSIDKFSSIDFFKDNDISFLRNNTHEIIGEFGKDDVRTKTIENLANKIHKKIIADLRESSEN</sequence>
<gene>
    <name evidence="1" type="ordered locus">KQS_07780</name>
</gene>
<dbReference type="OrthoDB" id="9877960at2"/>
<evidence type="ECO:0000313" key="2">
    <source>
        <dbReference type="Proteomes" id="UP000007599"/>
    </source>
</evidence>
<reference evidence="2" key="2">
    <citation type="submission" date="2012-03" db="EMBL/GenBank/DDBJ databases">
        <title>Complete genome sequence of Flavobacterium indicum GPTSA100-9T, isolated from warm spring water.</title>
        <authorList>
            <person name="Barbier P."/>
            <person name="Houel A."/>
            <person name="Loux V."/>
            <person name="Poulain J."/>
            <person name="Bernardet J.-F."/>
            <person name="Touchon M."/>
            <person name="Duchaud E."/>
        </authorList>
    </citation>
    <scope>NUCLEOTIDE SEQUENCE [LARGE SCALE GENOMIC DNA]</scope>
    <source>
        <strain evidence="2">DSM 17447 / CIP 109464 / GPTSA100-9</strain>
    </source>
</reference>
<evidence type="ECO:0000313" key="1">
    <source>
        <dbReference type="EMBL" id="CCG53504.1"/>
    </source>
</evidence>
<organism evidence="1 2">
    <name type="scientific">Flavobacterium indicum (strain DSM 17447 / CIP 109464 / GPTSA100-9)</name>
    <dbReference type="NCBI Taxonomy" id="1094466"/>
    <lineage>
        <taxon>Bacteria</taxon>
        <taxon>Pseudomonadati</taxon>
        <taxon>Bacteroidota</taxon>
        <taxon>Flavobacteriia</taxon>
        <taxon>Flavobacteriales</taxon>
        <taxon>Flavobacteriaceae</taxon>
        <taxon>Flavobacterium</taxon>
    </lineage>
</organism>
<dbReference type="HOGENOM" id="CLU_1188533_0_0_10"/>
<keyword evidence="2" id="KW-1185">Reference proteome</keyword>
<dbReference type="Proteomes" id="UP000007599">
    <property type="component" value="Chromosome I"/>
</dbReference>
<dbReference type="RefSeq" id="WP_014388627.1">
    <property type="nucleotide sequence ID" value="NC_017025.1"/>
</dbReference>
<reference evidence="1 2" key="1">
    <citation type="journal article" date="2012" name="J. Bacteriol.">
        <title>Complete Genome Sequence of Flavobacterium indicum GPSTA100-9T, Isolated from Warm Spring Water.</title>
        <authorList>
            <person name="Barbier P."/>
            <person name="Houel A."/>
            <person name="Loux V."/>
            <person name="Poulain J."/>
            <person name="Bernardet J.F."/>
            <person name="Touchon M."/>
            <person name="Duchaud E."/>
        </authorList>
    </citation>
    <scope>NUCLEOTIDE SEQUENCE [LARGE SCALE GENOMIC DNA]</scope>
    <source>
        <strain evidence="2">DSM 17447 / CIP 109464 / GPTSA100-9</strain>
    </source>
</reference>
<dbReference type="AlphaFoldDB" id="H8XSW2"/>
<dbReference type="KEGG" id="fin:KQS_07780"/>
<proteinExistence type="predicted"/>
<dbReference type="EMBL" id="HE774682">
    <property type="protein sequence ID" value="CCG53504.1"/>
    <property type="molecule type" value="Genomic_DNA"/>
</dbReference>